<evidence type="ECO:0008006" key="3">
    <source>
        <dbReference type="Google" id="ProtNLM"/>
    </source>
</evidence>
<dbReference type="EMBL" id="BOMW01000082">
    <property type="protein sequence ID" value="GIF09347.1"/>
    <property type="molecule type" value="Genomic_DNA"/>
</dbReference>
<gene>
    <name evidence="1" type="ORF">Asi03nite_68850</name>
</gene>
<evidence type="ECO:0000313" key="1">
    <source>
        <dbReference type="EMBL" id="GIF09347.1"/>
    </source>
</evidence>
<dbReference type="Proteomes" id="UP000629619">
    <property type="component" value="Unassembled WGS sequence"/>
</dbReference>
<dbReference type="RefSeq" id="WP_203684656.1">
    <property type="nucleotide sequence ID" value="NZ_BOMW01000082.1"/>
</dbReference>
<sequence length="178" mass="20975">MTRTTLALPNDLPIESWSSIGDHLLSVSDSSSWWIGDWLVFGQEQYKDRYRRAIKGTALNYQTLRNYAWIARRFEPARRRARLTFQHHVEVAALPPHIQDHWFGLAEKFGWSKNELRKQIRDSESSSDTPIKPTELRVSLRLRQEHITRWEEAARRNNRSLIEWITEALDNATVALDH</sequence>
<dbReference type="NCBIfam" id="NF038070">
    <property type="entry name" value="LmbU_fam_TF"/>
    <property type="match status" value="1"/>
</dbReference>
<protein>
    <recommendedName>
        <fullName evidence="3">Antibiotic biosynthesis protein</fullName>
    </recommendedName>
</protein>
<name>A0A919NEI1_9ACTN</name>
<evidence type="ECO:0000313" key="2">
    <source>
        <dbReference type="Proteomes" id="UP000629619"/>
    </source>
</evidence>
<reference evidence="1" key="1">
    <citation type="submission" date="2021-01" db="EMBL/GenBank/DDBJ databases">
        <title>Whole genome shotgun sequence of Actinoplanes siamensis NBRC 109076.</title>
        <authorList>
            <person name="Komaki H."/>
            <person name="Tamura T."/>
        </authorList>
    </citation>
    <scope>NUCLEOTIDE SEQUENCE</scope>
    <source>
        <strain evidence="1">NBRC 109076</strain>
    </source>
</reference>
<dbReference type="InterPro" id="IPR049735">
    <property type="entry name" value="NovE/LmbU-like"/>
</dbReference>
<accession>A0A919NEI1</accession>
<organism evidence="1 2">
    <name type="scientific">Actinoplanes siamensis</name>
    <dbReference type="NCBI Taxonomy" id="1223317"/>
    <lineage>
        <taxon>Bacteria</taxon>
        <taxon>Bacillati</taxon>
        <taxon>Actinomycetota</taxon>
        <taxon>Actinomycetes</taxon>
        <taxon>Micromonosporales</taxon>
        <taxon>Micromonosporaceae</taxon>
        <taxon>Actinoplanes</taxon>
    </lineage>
</organism>
<comment type="caution">
    <text evidence="1">The sequence shown here is derived from an EMBL/GenBank/DDBJ whole genome shotgun (WGS) entry which is preliminary data.</text>
</comment>
<dbReference type="AlphaFoldDB" id="A0A919NEI1"/>
<keyword evidence="2" id="KW-1185">Reference proteome</keyword>
<proteinExistence type="predicted"/>